<feature type="transmembrane region" description="Helical" evidence="9">
    <location>
        <begin position="20"/>
        <end position="42"/>
    </location>
</feature>
<keyword evidence="3 9" id="KW-0813">Transport</keyword>
<dbReference type="InterPro" id="IPR000515">
    <property type="entry name" value="MetI-like"/>
</dbReference>
<keyword evidence="7 9" id="KW-1133">Transmembrane helix</keyword>
<sequence length="216" mass="23577">MFDFSVVLSAIPSLLTGLWTTAWISLISIIIGFGLGALICLGRMSSTTVIRTCCLIYISTLRGTPLLVQLVIVFYFLPLAGINIPSILTAIIVLSMNTAAFQSEILRGGFLSLPAGQKEAAWMFGFSPVQRLVRIELPQIFRKTLPSLVNETIDIIKNSALISTIAVTDLMRLAQTYSSTSYRPIEFFVTAGLLYLVLTSCIGLLGRYIESKLATS</sequence>
<dbReference type="Gene3D" id="1.10.3720.10">
    <property type="entry name" value="MetI-like"/>
    <property type="match status" value="1"/>
</dbReference>
<organism evidence="11 12">
    <name type="scientific">Vibrio celticus</name>
    <dbReference type="NCBI Taxonomy" id="446372"/>
    <lineage>
        <taxon>Bacteria</taxon>
        <taxon>Pseudomonadati</taxon>
        <taxon>Pseudomonadota</taxon>
        <taxon>Gammaproteobacteria</taxon>
        <taxon>Vibrionales</taxon>
        <taxon>Vibrionaceae</taxon>
        <taxon>Vibrio</taxon>
    </lineage>
</organism>
<evidence type="ECO:0000256" key="4">
    <source>
        <dbReference type="ARBA" id="ARBA00022475"/>
    </source>
</evidence>
<gene>
    <name evidence="11" type="primary">artQ_2</name>
    <name evidence="11" type="ORF">VCE7224_02832</name>
</gene>
<evidence type="ECO:0000256" key="6">
    <source>
        <dbReference type="ARBA" id="ARBA00022970"/>
    </source>
</evidence>
<comment type="subcellular location">
    <subcellularLocation>
        <location evidence="1">Cell inner membrane</location>
        <topology evidence="1">Multi-pass membrane protein</topology>
    </subcellularLocation>
    <subcellularLocation>
        <location evidence="9">Cell membrane</location>
        <topology evidence="9">Multi-pass membrane protein</topology>
    </subcellularLocation>
</comment>
<dbReference type="InterPro" id="IPR043429">
    <property type="entry name" value="ArtM/GltK/GlnP/TcyL/YhdX-like"/>
</dbReference>
<dbReference type="PANTHER" id="PTHR30614:SF0">
    <property type="entry name" value="L-CYSTINE TRANSPORT SYSTEM PERMEASE PROTEIN TCYL"/>
    <property type="match status" value="1"/>
</dbReference>
<keyword evidence="12" id="KW-1185">Reference proteome</keyword>
<accession>A0A1C3JFX2</accession>
<evidence type="ECO:0000256" key="3">
    <source>
        <dbReference type="ARBA" id="ARBA00022448"/>
    </source>
</evidence>
<evidence type="ECO:0000256" key="5">
    <source>
        <dbReference type="ARBA" id="ARBA00022692"/>
    </source>
</evidence>
<evidence type="ECO:0000256" key="7">
    <source>
        <dbReference type="ARBA" id="ARBA00022989"/>
    </source>
</evidence>
<proteinExistence type="inferred from homology"/>
<dbReference type="PANTHER" id="PTHR30614">
    <property type="entry name" value="MEMBRANE COMPONENT OF AMINO ACID ABC TRANSPORTER"/>
    <property type="match status" value="1"/>
</dbReference>
<evidence type="ECO:0000256" key="1">
    <source>
        <dbReference type="ARBA" id="ARBA00004429"/>
    </source>
</evidence>
<dbReference type="NCBIfam" id="TIGR01726">
    <property type="entry name" value="HEQRo_perm_3TM"/>
    <property type="match status" value="1"/>
</dbReference>
<dbReference type="EMBL" id="FLQZ01000059">
    <property type="protein sequence ID" value="SBT14070.1"/>
    <property type="molecule type" value="Genomic_DNA"/>
</dbReference>
<protein>
    <submittedName>
        <fullName evidence="11">Arginine transport system permease protein ArtQ</fullName>
    </submittedName>
</protein>
<dbReference type="InterPro" id="IPR010065">
    <property type="entry name" value="AA_ABC_transptr_permease_3TM"/>
</dbReference>
<feature type="domain" description="ABC transmembrane type-1" evidence="10">
    <location>
        <begin position="18"/>
        <end position="206"/>
    </location>
</feature>
<feature type="transmembrane region" description="Helical" evidence="9">
    <location>
        <begin position="187"/>
        <end position="209"/>
    </location>
</feature>
<evidence type="ECO:0000256" key="9">
    <source>
        <dbReference type="RuleBase" id="RU363032"/>
    </source>
</evidence>
<keyword evidence="5 9" id="KW-0812">Transmembrane</keyword>
<dbReference type="RefSeq" id="WP_065676804.1">
    <property type="nucleotide sequence ID" value="NZ_AP025464.1"/>
</dbReference>
<dbReference type="GO" id="GO:0043190">
    <property type="term" value="C:ATP-binding cassette (ABC) transporter complex"/>
    <property type="evidence" value="ECO:0007669"/>
    <property type="project" value="InterPro"/>
</dbReference>
<dbReference type="CDD" id="cd06261">
    <property type="entry name" value="TM_PBP2"/>
    <property type="match status" value="1"/>
</dbReference>
<evidence type="ECO:0000259" key="10">
    <source>
        <dbReference type="PROSITE" id="PS50928"/>
    </source>
</evidence>
<dbReference type="AlphaFoldDB" id="A0A1C3JFX2"/>
<dbReference type="SUPFAM" id="SSF161098">
    <property type="entry name" value="MetI-like"/>
    <property type="match status" value="1"/>
</dbReference>
<name>A0A1C3JFX2_9VIBR</name>
<dbReference type="InterPro" id="IPR035906">
    <property type="entry name" value="MetI-like_sf"/>
</dbReference>
<keyword evidence="4" id="KW-1003">Cell membrane</keyword>
<keyword evidence="6" id="KW-0029">Amino-acid transport</keyword>
<dbReference type="GO" id="GO:0022857">
    <property type="term" value="F:transmembrane transporter activity"/>
    <property type="evidence" value="ECO:0007669"/>
    <property type="project" value="InterPro"/>
</dbReference>
<dbReference type="Proteomes" id="UP000092819">
    <property type="component" value="Unassembled WGS sequence"/>
</dbReference>
<feature type="transmembrane region" description="Helical" evidence="9">
    <location>
        <begin position="82"/>
        <end position="101"/>
    </location>
</feature>
<evidence type="ECO:0000256" key="2">
    <source>
        <dbReference type="ARBA" id="ARBA00010072"/>
    </source>
</evidence>
<dbReference type="GO" id="GO:0006865">
    <property type="term" value="P:amino acid transport"/>
    <property type="evidence" value="ECO:0007669"/>
    <property type="project" value="UniProtKB-KW"/>
</dbReference>
<keyword evidence="8 9" id="KW-0472">Membrane</keyword>
<evidence type="ECO:0000313" key="12">
    <source>
        <dbReference type="Proteomes" id="UP000092819"/>
    </source>
</evidence>
<reference evidence="12" key="1">
    <citation type="submission" date="2016-06" db="EMBL/GenBank/DDBJ databases">
        <authorList>
            <person name="Rodrigo-Torres L."/>
            <person name="Arahal D.R."/>
        </authorList>
    </citation>
    <scope>NUCLEOTIDE SEQUENCE [LARGE SCALE GENOMIC DNA]</scope>
    <source>
        <strain evidence="12">CECT 7224</strain>
    </source>
</reference>
<dbReference type="PROSITE" id="PS50928">
    <property type="entry name" value="ABC_TM1"/>
    <property type="match status" value="1"/>
</dbReference>
<comment type="similarity">
    <text evidence="2">Belongs to the binding-protein-dependent transport system permease family. HisMQ subfamily.</text>
</comment>
<evidence type="ECO:0000313" key="11">
    <source>
        <dbReference type="EMBL" id="SBT14070.1"/>
    </source>
</evidence>
<evidence type="ECO:0000256" key="8">
    <source>
        <dbReference type="ARBA" id="ARBA00023136"/>
    </source>
</evidence>
<dbReference type="Pfam" id="PF00528">
    <property type="entry name" value="BPD_transp_1"/>
    <property type="match status" value="1"/>
</dbReference>